<feature type="compositionally biased region" description="Polar residues" evidence="1">
    <location>
        <begin position="1"/>
        <end position="12"/>
    </location>
</feature>
<dbReference type="Pfam" id="PF20153">
    <property type="entry name" value="DUF6535"/>
    <property type="match status" value="1"/>
</dbReference>
<reference evidence="4" key="1">
    <citation type="submission" date="2023-06" db="EMBL/GenBank/DDBJ databases">
        <authorList>
            <consortium name="Lawrence Berkeley National Laboratory"/>
            <person name="Ahrendt S."/>
            <person name="Sahu N."/>
            <person name="Indic B."/>
            <person name="Wong-Bajracharya J."/>
            <person name="Merenyi Z."/>
            <person name="Ke H.-M."/>
            <person name="Monk M."/>
            <person name="Kocsube S."/>
            <person name="Drula E."/>
            <person name="Lipzen A."/>
            <person name="Balint B."/>
            <person name="Henrissat B."/>
            <person name="Andreopoulos B."/>
            <person name="Martin F.M."/>
            <person name="Harder C.B."/>
            <person name="Rigling D."/>
            <person name="Ford K.L."/>
            <person name="Foster G.D."/>
            <person name="Pangilinan J."/>
            <person name="Papanicolaou A."/>
            <person name="Barry K."/>
            <person name="LaButti K."/>
            <person name="Viragh M."/>
            <person name="Koriabine M."/>
            <person name="Yan M."/>
            <person name="Riley R."/>
            <person name="Champramary S."/>
            <person name="Plett K.L."/>
            <person name="Tsai I.J."/>
            <person name="Slot J."/>
            <person name="Sipos G."/>
            <person name="Plett J."/>
            <person name="Nagy L.G."/>
            <person name="Grigoriev I.V."/>
        </authorList>
    </citation>
    <scope>NUCLEOTIDE SEQUENCE</scope>
    <source>
        <strain evidence="4">FPL87.14</strain>
    </source>
</reference>
<gene>
    <name evidence="4" type="ORF">EV421DRAFT_1261331</name>
</gene>
<evidence type="ECO:0000313" key="5">
    <source>
        <dbReference type="Proteomes" id="UP001175226"/>
    </source>
</evidence>
<feature type="transmembrane region" description="Helical" evidence="2">
    <location>
        <begin position="373"/>
        <end position="393"/>
    </location>
</feature>
<feature type="region of interest" description="Disordered" evidence="1">
    <location>
        <begin position="226"/>
        <end position="245"/>
    </location>
</feature>
<accession>A0AA39J2P3</accession>
<evidence type="ECO:0000256" key="2">
    <source>
        <dbReference type="SAM" id="Phobius"/>
    </source>
</evidence>
<dbReference type="InterPro" id="IPR045338">
    <property type="entry name" value="DUF6535"/>
</dbReference>
<keyword evidence="5" id="KW-1185">Reference proteome</keyword>
<feature type="compositionally biased region" description="Polar residues" evidence="1">
    <location>
        <begin position="46"/>
        <end position="59"/>
    </location>
</feature>
<keyword evidence="2" id="KW-0472">Membrane</keyword>
<evidence type="ECO:0000313" key="4">
    <source>
        <dbReference type="EMBL" id="KAK0435021.1"/>
    </source>
</evidence>
<keyword evidence="2" id="KW-1133">Transmembrane helix</keyword>
<organism evidence="4 5">
    <name type="scientific">Armillaria borealis</name>
    <dbReference type="NCBI Taxonomy" id="47425"/>
    <lineage>
        <taxon>Eukaryota</taxon>
        <taxon>Fungi</taxon>
        <taxon>Dikarya</taxon>
        <taxon>Basidiomycota</taxon>
        <taxon>Agaricomycotina</taxon>
        <taxon>Agaricomycetes</taxon>
        <taxon>Agaricomycetidae</taxon>
        <taxon>Agaricales</taxon>
        <taxon>Marasmiineae</taxon>
        <taxon>Physalacriaceae</taxon>
        <taxon>Armillaria</taxon>
    </lineage>
</organism>
<dbReference type="EMBL" id="JAUEPT010000066">
    <property type="protein sequence ID" value="KAK0435021.1"/>
    <property type="molecule type" value="Genomic_DNA"/>
</dbReference>
<proteinExistence type="predicted"/>
<feature type="domain" description="DUF6535" evidence="3">
    <location>
        <begin position="349"/>
        <end position="529"/>
    </location>
</feature>
<protein>
    <recommendedName>
        <fullName evidence="3">DUF6535 domain-containing protein</fullName>
    </recommendedName>
</protein>
<dbReference type="Proteomes" id="UP001175226">
    <property type="component" value="Unassembled WGS sequence"/>
</dbReference>
<dbReference type="AlphaFoldDB" id="A0AA39J2P3"/>
<comment type="caution">
    <text evidence="4">The sequence shown here is derived from an EMBL/GenBank/DDBJ whole genome shotgun (WGS) entry which is preliminary data.</text>
</comment>
<feature type="compositionally biased region" description="Low complexity" evidence="1">
    <location>
        <begin position="232"/>
        <end position="245"/>
    </location>
</feature>
<feature type="compositionally biased region" description="Low complexity" evidence="1">
    <location>
        <begin position="60"/>
        <end position="71"/>
    </location>
</feature>
<feature type="transmembrane region" description="Helical" evidence="2">
    <location>
        <begin position="534"/>
        <end position="560"/>
    </location>
</feature>
<feature type="transmembrane region" description="Helical" evidence="2">
    <location>
        <begin position="449"/>
        <end position="468"/>
    </location>
</feature>
<evidence type="ECO:0000259" key="3">
    <source>
        <dbReference type="Pfam" id="PF20153"/>
    </source>
</evidence>
<keyword evidence="2" id="KW-0812">Transmembrane</keyword>
<sequence>MSVVPNDTNLKSNEGHLPIEPQLSGSFLPDSESLLTGIHDNPALSDESQSFHSLPSHDNSPSTSPSKGGSPDLPEPHGGHILDSAPSDMNLGPQPDHTVPFTRFPVAYPGLPPGFVPISWVTPPQQYLGQYGEIMPPTPFIPSSQLEPSGSPFFHPPILPPQPPPVIPVMEHIPERGWQMVRFASPLIQMASPLSTSATTSVSSRESSGDSIPHYIPTSPVNLYSHTVNQGSTTSLSSSQSSQSSPAFVSPTFAYVKQTPGMTPPYALKYPLQPVLDSTSALPNPRLVYPPGIGPGYAAYTSEPTLSTRQPELLKTGAGIFAEAHVDNNEKQYPEDALGSECSPMARVWQMFIDQCQSFDAERINGLRENVDVLLVFAGLFSAVVATFVVQTSQNMQTNYSQVSASLLFEMVSIQRAIASGIAVSTVSASLLNPESHFIPATSDHWVNGLWFVSLSLSLLTALVAVLAKQWIRQHVLPSLGTLRDRCRICQFRFIGFETWHVPLIVGILPFLLHISLALFLTGLVIFLMTMDHIIAYVILAITGSSYTLYLIVLFMLIFFSTMPLLNITDCCFLHYLSKNSPMDFSSWI</sequence>
<evidence type="ECO:0000256" key="1">
    <source>
        <dbReference type="SAM" id="MobiDB-lite"/>
    </source>
</evidence>
<feature type="region of interest" description="Disordered" evidence="1">
    <location>
        <begin position="1"/>
        <end position="97"/>
    </location>
</feature>
<name>A0AA39J2P3_9AGAR</name>
<feature type="transmembrane region" description="Helical" evidence="2">
    <location>
        <begin position="502"/>
        <end position="528"/>
    </location>
</feature>